<protein>
    <submittedName>
        <fullName evidence="2">Uncharacterized protein</fullName>
    </submittedName>
</protein>
<evidence type="ECO:0000256" key="1">
    <source>
        <dbReference type="SAM" id="MobiDB-lite"/>
    </source>
</evidence>
<organism evidence="2 3">
    <name type="scientific">Cirrhinus molitorella</name>
    <name type="common">mud carp</name>
    <dbReference type="NCBI Taxonomy" id="172907"/>
    <lineage>
        <taxon>Eukaryota</taxon>
        <taxon>Metazoa</taxon>
        <taxon>Chordata</taxon>
        <taxon>Craniata</taxon>
        <taxon>Vertebrata</taxon>
        <taxon>Euteleostomi</taxon>
        <taxon>Actinopterygii</taxon>
        <taxon>Neopterygii</taxon>
        <taxon>Teleostei</taxon>
        <taxon>Ostariophysi</taxon>
        <taxon>Cypriniformes</taxon>
        <taxon>Cyprinidae</taxon>
        <taxon>Labeoninae</taxon>
        <taxon>Labeonini</taxon>
        <taxon>Cirrhinus</taxon>
    </lineage>
</organism>
<feature type="compositionally biased region" description="Gly residues" evidence="1">
    <location>
        <begin position="28"/>
        <end position="39"/>
    </location>
</feature>
<reference evidence="2" key="1">
    <citation type="submission" date="2023-08" db="EMBL/GenBank/DDBJ databases">
        <title>Chromosome-level Genome Assembly of mud carp (Cirrhinus molitorella).</title>
        <authorList>
            <person name="Liu H."/>
        </authorList>
    </citation>
    <scope>NUCLEOTIDE SEQUENCE</scope>
    <source>
        <strain evidence="2">Prfri</strain>
        <tissue evidence="2">Muscle</tissue>
    </source>
</reference>
<dbReference type="Proteomes" id="UP001187343">
    <property type="component" value="Unassembled WGS sequence"/>
</dbReference>
<proteinExistence type="predicted"/>
<name>A0AA88P639_9TELE</name>
<dbReference type="AlphaFoldDB" id="A0AA88P639"/>
<keyword evidence="3" id="KW-1185">Reference proteome</keyword>
<gene>
    <name evidence="2" type="ORF">Q8A67_020930</name>
</gene>
<comment type="caution">
    <text evidence="2">The sequence shown here is derived from an EMBL/GenBank/DDBJ whole genome shotgun (WGS) entry which is preliminary data.</text>
</comment>
<feature type="region of interest" description="Disordered" evidence="1">
    <location>
        <begin position="20"/>
        <end position="73"/>
    </location>
</feature>
<evidence type="ECO:0000313" key="2">
    <source>
        <dbReference type="EMBL" id="KAK2876834.1"/>
    </source>
</evidence>
<sequence>MSRTDRFKVERPCTVTEIIHRRKESGGCEAGEGQKPGGVRGDHGGADSGRNQGGALAEGLGESLKPINGGETRVRGGTFALTEIVHKRKVGRGEGEGQELGGDQQHGGADNGRNQGEALSEGLVESRNPINGGDTRVSGGTSGADMPTEQGFESQRWGRWPAGPRQRWGLG</sequence>
<feature type="compositionally biased region" description="Low complexity" evidence="1">
    <location>
        <begin position="53"/>
        <end position="62"/>
    </location>
</feature>
<evidence type="ECO:0000313" key="3">
    <source>
        <dbReference type="Proteomes" id="UP001187343"/>
    </source>
</evidence>
<feature type="region of interest" description="Disordered" evidence="1">
    <location>
        <begin position="87"/>
        <end position="171"/>
    </location>
</feature>
<dbReference type="EMBL" id="JAUYZG010000020">
    <property type="protein sequence ID" value="KAK2876834.1"/>
    <property type="molecule type" value="Genomic_DNA"/>
</dbReference>
<accession>A0AA88P639</accession>